<keyword evidence="6 7" id="KW-0472">Membrane</keyword>
<evidence type="ECO:0000256" key="3">
    <source>
        <dbReference type="ARBA" id="ARBA00022475"/>
    </source>
</evidence>
<accession>A0ABQ1V327</accession>
<keyword evidence="3" id="KW-1003">Cell membrane</keyword>
<organism evidence="8 9">
    <name type="scientific">Williamsia phyllosphaerae</name>
    <dbReference type="NCBI Taxonomy" id="885042"/>
    <lineage>
        <taxon>Bacteria</taxon>
        <taxon>Bacillati</taxon>
        <taxon>Actinomycetota</taxon>
        <taxon>Actinomycetes</taxon>
        <taxon>Mycobacteriales</taxon>
        <taxon>Nocardiaceae</taxon>
        <taxon>Williamsia</taxon>
    </lineage>
</organism>
<dbReference type="Proteomes" id="UP000632454">
    <property type="component" value="Unassembled WGS sequence"/>
</dbReference>
<evidence type="ECO:0000313" key="8">
    <source>
        <dbReference type="EMBL" id="GGF36721.1"/>
    </source>
</evidence>
<keyword evidence="4 7" id="KW-0812">Transmembrane</keyword>
<dbReference type="InterPro" id="IPR032808">
    <property type="entry name" value="DoxX"/>
</dbReference>
<keyword evidence="9" id="KW-1185">Reference proteome</keyword>
<evidence type="ECO:0000256" key="5">
    <source>
        <dbReference type="ARBA" id="ARBA00022989"/>
    </source>
</evidence>
<feature type="transmembrane region" description="Helical" evidence="7">
    <location>
        <begin position="107"/>
        <end position="128"/>
    </location>
</feature>
<feature type="transmembrane region" description="Helical" evidence="7">
    <location>
        <begin position="80"/>
        <end position="101"/>
    </location>
</feature>
<dbReference type="EMBL" id="BMCS01000002">
    <property type="protein sequence ID" value="GGF36721.1"/>
    <property type="molecule type" value="Genomic_DNA"/>
</dbReference>
<name>A0ABQ1V327_9NOCA</name>
<dbReference type="PANTHER" id="PTHR33452:SF1">
    <property type="entry name" value="INNER MEMBRANE PROTEIN YPHA-RELATED"/>
    <property type="match status" value="1"/>
</dbReference>
<evidence type="ECO:0000256" key="4">
    <source>
        <dbReference type="ARBA" id="ARBA00022692"/>
    </source>
</evidence>
<dbReference type="Pfam" id="PF07681">
    <property type="entry name" value="DoxX"/>
    <property type="match status" value="1"/>
</dbReference>
<dbReference type="PANTHER" id="PTHR33452">
    <property type="entry name" value="OXIDOREDUCTASE CATD-RELATED"/>
    <property type="match status" value="1"/>
</dbReference>
<feature type="transmembrane region" description="Helical" evidence="7">
    <location>
        <begin position="52"/>
        <end position="73"/>
    </location>
</feature>
<reference evidence="9" key="1">
    <citation type="journal article" date="2019" name="Int. J. Syst. Evol. Microbiol.">
        <title>The Global Catalogue of Microorganisms (GCM) 10K type strain sequencing project: providing services to taxonomists for standard genome sequencing and annotation.</title>
        <authorList>
            <consortium name="The Broad Institute Genomics Platform"/>
            <consortium name="The Broad Institute Genome Sequencing Center for Infectious Disease"/>
            <person name="Wu L."/>
            <person name="Ma J."/>
        </authorList>
    </citation>
    <scope>NUCLEOTIDE SEQUENCE [LARGE SCALE GENOMIC DNA]</scope>
    <source>
        <strain evidence="9">CCM 7855</strain>
    </source>
</reference>
<dbReference type="RefSeq" id="WP_188491231.1">
    <property type="nucleotide sequence ID" value="NZ_BMCS01000002.1"/>
</dbReference>
<keyword evidence="5 7" id="KW-1133">Transmembrane helix</keyword>
<evidence type="ECO:0000256" key="1">
    <source>
        <dbReference type="ARBA" id="ARBA00004651"/>
    </source>
</evidence>
<comment type="similarity">
    <text evidence="2">Belongs to the DoxX family.</text>
</comment>
<comment type="subcellular location">
    <subcellularLocation>
        <location evidence="1">Cell membrane</location>
        <topology evidence="1">Multi-pass membrane protein</topology>
    </subcellularLocation>
</comment>
<proteinExistence type="inferred from homology"/>
<gene>
    <name evidence="8" type="ORF">GCM10007298_35540</name>
</gene>
<evidence type="ECO:0000313" key="9">
    <source>
        <dbReference type="Proteomes" id="UP000632454"/>
    </source>
</evidence>
<evidence type="ECO:0000256" key="2">
    <source>
        <dbReference type="ARBA" id="ARBA00006679"/>
    </source>
</evidence>
<comment type="caution">
    <text evidence="8">The sequence shown here is derived from an EMBL/GenBank/DDBJ whole genome shotgun (WGS) entry which is preliminary data.</text>
</comment>
<evidence type="ECO:0000256" key="7">
    <source>
        <dbReference type="SAM" id="Phobius"/>
    </source>
</evidence>
<evidence type="ECO:0000256" key="6">
    <source>
        <dbReference type="ARBA" id="ARBA00023136"/>
    </source>
</evidence>
<sequence length="153" mass="15511">MTSTLPRDIATLLARIGLGAIFLAHGLQKVNVWGYSGTKAAFDGMGAPVPGVSAFLATWIEILGGIALIAGVLTPIVGLVLFLDMVGAYLIAHTGNGIWVADGGYEFVLALGVGSLLIAAVGAGKFSVDGVLGSRLPWVASDRDSTTSPASVS</sequence>
<dbReference type="InterPro" id="IPR051907">
    <property type="entry name" value="DoxX-like_oxidoreductase"/>
</dbReference>
<feature type="transmembrane region" description="Helical" evidence="7">
    <location>
        <begin position="12"/>
        <end position="32"/>
    </location>
</feature>
<protein>
    <submittedName>
        <fullName evidence="8">Membrane protein</fullName>
    </submittedName>
</protein>